<name>A0A5B0MXH1_PUCGR</name>
<dbReference type="InterPro" id="IPR036397">
    <property type="entry name" value="RNaseH_sf"/>
</dbReference>
<dbReference type="AlphaFoldDB" id="A0A5B0MXH1"/>
<organism evidence="1 2">
    <name type="scientific">Puccinia graminis f. sp. tritici</name>
    <dbReference type="NCBI Taxonomy" id="56615"/>
    <lineage>
        <taxon>Eukaryota</taxon>
        <taxon>Fungi</taxon>
        <taxon>Dikarya</taxon>
        <taxon>Basidiomycota</taxon>
        <taxon>Pucciniomycotina</taxon>
        <taxon>Pucciniomycetes</taxon>
        <taxon>Pucciniales</taxon>
        <taxon>Pucciniaceae</taxon>
        <taxon>Puccinia</taxon>
    </lineage>
</organism>
<evidence type="ECO:0000313" key="2">
    <source>
        <dbReference type="Proteomes" id="UP000324748"/>
    </source>
</evidence>
<evidence type="ECO:0000313" key="1">
    <source>
        <dbReference type="EMBL" id="KAA1080986.1"/>
    </source>
</evidence>
<sequence length="233" mass="26472">MILGNFRTTPCSFLNRESPLTPFFEILKRKNLLYFLKKLTAPAQHPIKRLLDSELFNHPSSHLSPIHNMLDQQTLTQLNITAIETIHQHQIQPWESFSLNTNNMKIKKENAKEIVTAQINQQKTNSENLLFTDGSSIPEQGTAAAALLNNSINFACKINNTEESSSFEAEVTAINIGLEMFNNNLNNLLAGNQHNIFNNQLNIFCDNQATITAISRPPKPVSLQYRFNKIFNY</sequence>
<dbReference type="EMBL" id="VSWC01000131">
    <property type="protein sequence ID" value="KAA1080986.1"/>
    <property type="molecule type" value="Genomic_DNA"/>
</dbReference>
<dbReference type="GO" id="GO:0003676">
    <property type="term" value="F:nucleic acid binding"/>
    <property type="evidence" value="ECO:0007669"/>
    <property type="project" value="InterPro"/>
</dbReference>
<accession>A0A5B0MXH1</accession>
<reference evidence="1 2" key="1">
    <citation type="submission" date="2019-05" db="EMBL/GenBank/DDBJ databases">
        <title>Emergence of the Ug99 lineage of the wheat stem rust pathogen through somatic hybridization.</title>
        <authorList>
            <person name="Li F."/>
            <person name="Upadhyaya N.M."/>
            <person name="Sperschneider J."/>
            <person name="Matny O."/>
            <person name="Nguyen-Phuc H."/>
            <person name="Mago R."/>
            <person name="Raley C."/>
            <person name="Miller M.E."/>
            <person name="Silverstein K.A.T."/>
            <person name="Henningsen E."/>
            <person name="Hirsch C.D."/>
            <person name="Visser B."/>
            <person name="Pretorius Z.A."/>
            <person name="Steffenson B.J."/>
            <person name="Schwessinger B."/>
            <person name="Dodds P.N."/>
            <person name="Figueroa M."/>
        </authorList>
    </citation>
    <scope>NUCLEOTIDE SEQUENCE [LARGE SCALE GENOMIC DNA]</scope>
    <source>
        <strain evidence="1">21-0</strain>
    </source>
</reference>
<dbReference type="SUPFAM" id="SSF53098">
    <property type="entry name" value="Ribonuclease H-like"/>
    <property type="match status" value="1"/>
</dbReference>
<protein>
    <submittedName>
        <fullName evidence="1">Uncharacterized protein</fullName>
    </submittedName>
</protein>
<dbReference type="Gene3D" id="3.30.420.10">
    <property type="entry name" value="Ribonuclease H-like superfamily/Ribonuclease H"/>
    <property type="match status" value="1"/>
</dbReference>
<dbReference type="InterPro" id="IPR012337">
    <property type="entry name" value="RNaseH-like_sf"/>
</dbReference>
<comment type="caution">
    <text evidence="1">The sequence shown here is derived from an EMBL/GenBank/DDBJ whole genome shotgun (WGS) entry which is preliminary data.</text>
</comment>
<proteinExistence type="predicted"/>
<gene>
    <name evidence="1" type="ORF">PGT21_027061</name>
</gene>
<keyword evidence="2" id="KW-1185">Reference proteome</keyword>
<dbReference type="OrthoDB" id="10451879at2759"/>
<dbReference type="Proteomes" id="UP000324748">
    <property type="component" value="Unassembled WGS sequence"/>
</dbReference>